<dbReference type="InterPro" id="IPR050117">
    <property type="entry name" value="MAPK"/>
</dbReference>
<dbReference type="Gene3D" id="1.10.510.10">
    <property type="entry name" value="Transferase(Phosphotransferase) domain 1"/>
    <property type="match status" value="1"/>
</dbReference>
<proteinExistence type="predicted"/>
<dbReference type="Proteomes" id="UP001328107">
    <property type="component" value="Unassembled WGS sequence"/>
</dbReference>
<evidence type="ECO:0000256" key="3">
    <source>
        <dbReference type="ARBA" id="ARBA00022741"/>
    </source>
</evidence>
<evidence type="ECO:0000256" key="5">
    <source>
        <dbReference type="ARBA" id="ARBA00022840"/>
    </source>
</evidence>
<evidence type="ECO:0000313" key="8">
    <source>
        <dbReference type="Proteomes" id="UP001328107"/>
    </source>
</evidence>
<dbReference type="GO" id="GO:0005524">
    <property type="term" value="F:ATP binding"/>
    <property type="evidence" value="ECO:0007669"/>
    <property type="project" value="UniProtKB-KW"/>
</dbReference>
<protein>
    <recommendedName>
        <fullName evidence="6">Protein kinase domain-containing protein</fullName>
    </recommendedName>
</protein>
<dbReference type="SUPFAM" id="SSF56112">
    <property type="entry name" value="Protein kinase-like (PK-like)"/>
    <property type="match status" value="1"/>
</dbReference>
<dbReference type="Gene3D" id="3.30.200.20">
    <property type="entry name" value="Phosphorylase Kinase, domain 1"/>
    <property type="match status" value="1"/>
</dbReference>
<dbReference type="FunFam" id="1.10.510.10:FF:000624">
    <property type="entry name" value="Mitogen-activated protein kinase"/>
    <property type="match status" value="1"/>
</dbReference>
<feature type="domain" description="Protein kinase" evidence="6">
    <location>
        <begin position="24"/>
        <end position="334"/>
    </location>
</feature>
<evidence type="ECO:0000256" key="2">
    <source>
        <dbReference type="ARBA" id="ARBA00022679"/>
    </source>
</evidence>
<name>A0AAN5I6N4_9BILA</name>
<sequence length="382" mass="43128">MPRFIEHKLTIPGGEATFTVPDRYGNLKCIGLGAQGVVVSANDSRTGRNIAIKKLLKPLLNQGVAQRTFREIALLSSISHPNIIPLLSVFSPDETEDTFNEIYLVMELMSYNLKKVVCNNTVLDHTRQSYFFYQILCAVNHLHKSDIIHRDLKPFNIALNTKASIIKILDFGLARIMDTNSRPNMTAYVVSRCYRAPELLLSISQKRLTYCGKVDMWSVGCIFAELITGKVLFPGKDITDQWKEIIKQMGTPSEEFISKLDPTVAQYVRNRDKFPECPAKHIDEILPDSAFQADSEIPASGNTASNARDLVSKLLQFDPSKRLSAREALEHPYVRRWRKEHEVNAPTSTAKDVEGENLSLQELKAKIFTEVKNLENSKNIFG</sequence>
<dbReference type="GO" id="GO:0004674">
    <property type="term" value="F:protein serine/threonine kinase activity"/>
    <property type="evidence" value="ECO:0007669"/>
    <property type="project" value="UniProtKB-KW"/>
</dbReference>
<keyword evidence="1" id="KW-0723">Serine/threonine-protein kinase</keyword>
<dbReference type="PROSITE" id="PS50011">
    <property type="entry name" value="PROTEIN_KINASE_DOM"/>
    <property type="match status" value="1"/>
</dbReference>
<dbReference type="AlphaFoldDB" id="A0AAN5I6N4"/>
<keyword evidence="5" id="KW-0067">ATP-binding</keyword>
<evidence type="ECO:0000259" key="6">
    <source>
        <dbReference type="PROSITE" id="PS50011"/>
    </source>
</evidence>
<keyword evidence="3" id="KW-0547">Nucleotide-binding</keyword>
<dbReference type="PANTHER" id="PTHR24055">
    <property type="entry name" value="MITOGEN-ACTIVATED PROTEIN KINASE"/>
    <property type="match status" value="1"/>
</dbReference>
<dbReference type="EMBL" id="BTRK01000005">
    <property type="protein sequence ID" value="GMR52381.1"/>
    <property type="molecule type" value="Genomic_DNA"/>
</dbReference>
<evidence type="ECO:0000256" key="4">
    <source>
        <dbReference type="ARBA" id="ARBA00022777"/>
    </source>
</evidence>
<keyword evidence="4" id="KW-0418">Kinase</keyword>
<organism evidence="7 8">
    <name type="scientific">Pristionchus mayeri</name>
    <dbReference type="NCBI Taxonomy" id="1317129"/>
    <lineage>
        <taxon>Eukaryota</taxon>
        <taxon>Metazoa</taxon>
        <taxon>Ecdysozoa</taxon>
        <taxon>Nematoda</taxon>
        <taxon>Chromadorea</taxon>
        <taxon>Rhabditida</taxon>
        <taxon>Rhabditina</taxon>
        <taxon>Diplogasteromorpha</taxon>
        <taxon>Diplogasteroidea</taxon>
        <taxon>Neodiplogasteridae</taxon>
        <taxon>Pristionchus</taxon>
    </lineage>
</organism>
<reference evidence="8" key="1">
    <citation type="submission" date="2022-10" db="EMBL/GenBank/DDBJ databases">
        <title>Genome assembly of Pristionchus species.</title>
        <authorList>
            <person name="Yoshida K."/>
            <person name="Sommer R.J."/>
        </authorList>
    </citation>
    <scope>NUCLEOTIDE SEQUENCE [LARGE SCALE GENOMIC DNA]</scope>
    <source>
        <strain evidence="8">RS5460</strain>
    </source>
</reference>
<evidence type="ECO:0000256" key="1">
    <source>
        <dbReference type="ARBA" id="ARBA00022527"/>
    </source>
</evidence>
<gene>
    <name evidence="7" type="ORF">PMAYCL1PPCAC_22576</name>
</gene>
<dbReference type="InterPro" id="IPR000719">
    <property type="entry name" value="Prot_kinase_dom"/>
</dbReference>
<keyword evidence="2" id="KW-0808">Transferase</keyword>
<accession>A0AAN5I6N4</accession>
<dbReference type="Pfam" id="PF00069">
    <property type="entry name" value="Pkinase"/>
    <property type="match status" value="1"/>
</dbReference>
<evidence type="ECO:0000313" key="7">
    <source>
        <dbReference type="EMBL" id="GMR52381.1"/>
    </source>
</evidence>
<keyword evidence="8" id="KW-1185">Reference proteome</keyword>
<comment type="caution">
    <text evidence="7">The sequence shown here is derived from an EMBL/GenBank/DDBJ whole genome shotgun (WGS) entry which is preliminary data.</text>
</comment>
<dbReference type="InterPro" id="IPR011009">
    <property type="entry name" value="Kinase-like_dom_sf"/>
</dbReference>
<dbReference type="SMART" id="SM00220">
    <property type="entry name" value="S_TKc"/>
    <property type="match status" value="1"/>
</dbReference>